<evidence type="ECO:0000313" key="2">
    <source>
        <dbReference type="Proteomes" id="UP000314294"/>
    </source>
</evidence>
<comment type="caution">
    <text evidence="1">The sequence shown here is derived from an EMBL/GenBank/DDBJ whole genome shotgun (WGS) entry which is preliminary data.</text>
</comment>
<dbReference type="AlphaFoldDB" id="A0A4Z2HEK3"/>
<sequence>MEFRRRRLKRHLFTPSLLKTESPATGDCHCASATISTVIVDGSYYVFDLTLYALGNKGSVCVGSIVFHQESAN</sequence>
<dbReference type="Proteomes" id="UP000314294">
    <property type="component" value="Unassembled WGS sequence"/>
</dbReference>
<keyword evidence="2" id="KW-1185">Reference proteome</keyword>
<dbReference type="EMBL" id="SRLO01000278">
    <property type="protein sequence ID" value="TNN63212.1"/>
    <property type="molecule type" value="Genomic_DNA"/>
</dbReference>
<proteinExistence type="predicted"/>
<name>A0A4Z2HEK3_9TELE</name>
<accession>A0A4Z2HEK3</accession>
<reference evidence="1 2" key="1">
    <citation type="submission" date="2019-03" db="EMBL/GenBank/DDBJ databases">
        <title>First draft genome of Liparis tanakae, snailfish: a comprehensive survey of snailfish specific genes.</title>
        <authorList>
            <person name="Kim W."/>
            <person name="Song I."/>
            <person name="Jeong J.-H."/>
            <person name="Kim D."/>
            <person name="Kim S."/>
            <person name="Ryu S."/>
            <person name="Song J.Y."/>
            <person name="Lee S.K."/>
        </authorList>
    </citation>
    <scope>NUCLEOTIDE SEQUENCE [LARGE SCALE GENOMIC DNA]</scope>
    <source>
        <tissue evidence="1">Muscle</tissue>
    </source>
</reference>
<evidence type="ECO:0000313" key="1">
    <source>
        <dbReference type="EMBL" id="TNN63212.1"/>
    </source>
</evidence>
<organism evidence="1 2">
    <name type="scientific">Liparis tanakae</name>
    <name type="common">Tanaka's snailfish</name>
    <dbReference type="NCBI Taxonomy" id="230148"/>
    <lineage>
        <taxon>Eukaryota</taxon>
        <taxon>Metazoa</taxon>
        <taxon>Chordata</taxon>
        <taxon>Craniata</taxon>
        <taxon>Vertebrata</taxon>
        <taxon>Euteleostomi</taxon>
        <taxon>Actinopterygii</taxon>
        <taxon>Neopterygii</taxon>
        <taxon>Teleostei</taxon>
        <taxon>Neoteleostei</taxon>
        <taxon>Acanthomorphata</taxon>
        <taxon>Eupercaria</taxon>
        <taxon>Perciformes</taxon>
        <taxon>Cottioidei</taxon>
        <taxon>Cottales</taxon>
        <taxon>Liparidae</taxon>
        <taxon>Liparis</taxon>
    </lineage>
</organism>
<gene>
    <name evidence="1" type="ORF">EYF80_026555</name>
</gene>
<protein>
    <submittedName>
        <fullName evidence="1">Uncharacterized protein</fullName>
    </submittedName>
</protein>